<protein>
    <submittedName>
        <fullName evidence="2">I78 family peptidase inhibitor</fullName>
    </submittedName>
</protein>
<keyword evidence="3" id="KW-1185">Reference proteome</keyword>
<evidence type="ECO:0000313" key="2">
    <source>
        <dbReference type="EMBL" id="MCJ0763189.1"/>
    </source>
</evidence>
<keyword evidence="1" id="KW-0732">Signal</keyword>
<evidence type="ECO:0000313" key="3">
    <source>
        <dbReference type="Proteomes" id="UP001139447"/>
    </source>
</evidence>
<proteinExistence type="predicted"/>
<dbReference type="Proteomes" id="UP001139447">
    <property type="component" value="Unassembled WGS sequence"/>
</dbReference>
<name>A0A9X2AMC6_9BURK</name>
<sequence length="104" mass="10493">MSWKALTMSVLLPVAVMGCGAMDGGGAGAVPAAPSAAAGCKADAAQFVIGRSIDAALQEEARVRSGAETVRTLKPNQMVTMEFIATRLTINVDGEGKATSAHCG</sequence>
<organism evidence="2 3">
    <name type="scientific">Variovorax terrae</name>
    <dbReference type="NCBI Taxonomy" id="2923278"/>
    <lineage>
        <taxon>Bacteria</taxon>
        <taxon>Pseudomonadati</taxon>
        <taxon>Pseudomonadota</taxon>
        <taxon>Betaproteobacteria</taxon>
        <taxon>Burkholderiales</taxon>
        <taxon>Comamonadaceae</taxon>
        <taxon>Variovorax</taxon>
    </lineage>
</organism>
<dbReference type="AlphaFoldDB" id="A0A9X2AMC6"/>
<accession>A0A9X2AMC6</accession>
<dbReference type="InterPro" id="IPR021719">
    <property type="entry name" value="Prot_inh_I78"/>
</dbReference>
<feature type="chain" id="PRO_5040993201" evidence="1">
    <location>
        <begin position="22"/>
        <end position="104"/>
    </location>
</feature>
<dbReference type="RefSeq" id="WP_243305787.1">
    <property type="nucleotide sequence ID" value="NZ_JALGBI010000001.1"/>
</dbReference>
<dbReference type="PROSITE" id="PS51257">
    <property type="entry name" value="PROKAR_LIPOPROTEIN"/>
    <property type="match status" value="1"/>
</dbReference>
<comment type="caution">
    <text evidence="2">The sequence shown here is derived from an EMBL/GenBank/DDBJ whole genome shotgun (WGS) entry which is preliminary data.</text>
</comment>
<reference evidence="2" key="1">
    <citation type="submission" date="2022-03" db="EMBL/GenBank/DDBJ databases">
        <authorList>
            <person name="Woo C.Y."/>
        </authorList>
    </citation>
    <scope>NUCLEOTIDE SEQUENCE</scope>
    <source>
        <strain evidence="2">CYS-02</strain>
    </source>
</reference>
<dbReference type="Pfam" id="PF11720">
    <property type="entry name" value="Inhibitor_I78"/>
    <property type="match status" value="1"/>
</dbReference>
<dbReference type="Gene3D" id="3.30.10.10">
    <property type="entry name" value="Trypsin Inhibitor V, subunit A"/>
    <property type="match status" value="1"/>
</dbReference>
<dbReference type="PANTHER" id="PTHR39600">
    <property type="entry name" value="PEPTIDASE INHIBITOR I78 FAMILY PROTEIN"/>
    <property type="match status" value="1"/>
</dbReference>
<dbReference type="EMBL" id="JALGBI010000001">
    <property type="protein sequence ID" value="MCJ0763189.1"/>
    <property type="molecule type" value="Genomic_DNA"/>
</dbReference>
<evidence type="ECO:0000256" key="1">
    <source>
        <dbReference type="SAM" id="SignalP"/>
    </source>
</evidence>
<feature type="signal peptide" evidence="1">
    <location>
        <begin position="1"/>
        <end position="21"/>
    </location>
</feature>
<gene>
    <name evidence="2" type="ORF">MMF98_08205</name>
</gene>
<dbReference type="PANTHER" id="PTHR39600:SF1">
    <property type="entry name" value="PEPTIDASE INHIBITOR I78 FAMILY PROTEIN"/>
    <property type="match status" value="1"/>
</dbReference>